<keyword evidence="2 4" id="KW-1133">Transmembrane helix</keyword>
<feature type="transmembrane region" description="Helical" evidence="4">
    <location>
        <begin position="49"/>
        <end position="69"/>
    </location>
</feature>
<dbReference type="SUPFAM" id="SSF103473">
    <property type="entry name" value="MFS general substrate transporter"/>
    <property type="match status" value="1"/>
</dbReference>
<dbReference type="AlphaFoldDB" id="A0A1I3E471"/>
<dbReference type="InterPro" id="IPR011701">
    <property type="entry name" value="MFS"/>
</dbReference>
<name>A0A1I3E471_9BURK</name>
<keyword evidence="3 4" id="KW-0472">Membrane</keyword>
<dbReference type="Pfam" id="PF07690">
    <property type="entry name" value="MFS_1"/>
    <property type="match status" value="2"/>
</dbReference>
<evidence type="ECO:0000256" key="1">
    <source>
        <dbReference type="ARBA" id="ARBA00022692"/>
    </source>
</evidence>
<dbReference type="Gene3D" id="1.20.1250.20">
    <property type="entry name" value="MFS general substrate transporter like domains"/>
    <property type="match status" value="2"/>
</dbReference>
<dbReference type="RefSeq" id="WP_245811334.1">
    <property type="nucleotide sequence ID" value="NZ_CP041743.1"/>
</dbReference>
<evidence type="ECO:0000256" key="2">
    <source>
        <dbReference type="ARBA" id="ARBA00022989"/>
    </source>
</evidence>
<dbReference type="GO" id="GO:0005886">
    <property type="term" value="C:plasma membrane"/>
    <property type="evidence" value="ECO:0007669"/>
    <property type="project" value="TreeGrafter"/>
</dbReference>
<feature type="transmembrane region" description="Helical" evidence="4">
    <location>
        <begin position="363"/>
        <end position="381"/>
    </location>
</feature>
<keyword evidence="1 4" id="KW-0812">Transmembrane</keyword>
<proteinExistence type="predicted"/>
<feature type="transmembrane region" description="Helical" evidence="4">
    <location>
        <begin position="161"/>
        <end position="182"/>
    </location>
</feature>
<evidence type="ECO:0000313" key="5">
    <source>
        <dbReference type="EMBL" id="SFH93787.1"/>
    </source>
</evidence>
<organism evidence="5 6">
    <name type="scientific">Paraburkholderia megapolitana</name>
    <dbReference type="NCBI Taxonomy" id="420953"/>
    <lineage>
        <taxon>Bacteria</taxon>
        <taxon>Pseudomonadati</taxon>
        <taxon>Pseudomonadota</taxon>
        <taxon>Betaproteobacteria</taxon>
        <taxon>Burkholderiales</taxon>
        <taxon>Burkholderiaceae</taxon>
        <taxon>Paraburkholderia</taxon>
    </lineage>
</organism>
<evidence type="ECO:0000256" key="3">
    <source>
        <dbReference type="ARBA" id="ARBA00023136"/>
    </source>
</evidence>
<dbReference type="InterPro" id="IPR036259">
    <property type="entry name" value="MFS_trans_sf"/>
</dbReference>
<dbReference type="Proteomes" id="UP000199548">
    <property type="component" value="Unassembled WGS sequence"/>
</dbReference>
<feature type="transmembrane region" description="Helical" evidence="4">
    <location>
        <begin position="297"/>
        <end position="321"/>
    </location>
</feature>
<gene>
    <name evidence="5" type="ORF">SAMN05192543_101678</name>
</gene>
<feature type="transmembrane region" description="Helical" evidence="4">
    <location>
        <begin position="203"/>
        <end position="222"/>
    </location>
</feature>
<feature type="transmembrane region" description="Helical" evidence="4">
    <location>
        <begin position="242"/>
        <end position="262"/>
    </location>
</feature>
<dbReference type="EMBL" id="FOQU01000001">
    <property type="protein sequence ID" value="SFH93787.1"/>
    <property type="molecule type" value="Genomic_DNA"/>
</dbReference>
<feature type="transmembrane region" description="Helical" evidence="4">
    <location>
        <begin position="12"/>
        <end position="37"/>
    </location>
</feature>
<sequence>MSTSPVRWNAIAALNAVSALSQIGQFGIGFMVLPVWLAHRGLDAPRAGLFSAAQWTGLLAGLLVTPALMNRIGARWTVLLGLVASTVAFAIMGALSWPLWIVPGALIGFGIGLRWIANETWLYQLVPTQSSGRVVGIHEALVATAGVIGPALAVWCNVDGHITFMAGAAFTLAAAVPLCMTASSKADGITTQPAARQSAKPHAPFDALVCLGMVVAAIGGLSDGALYGLFPLFADGRGMNGAQTATLLTFFGIGAMACQFPVGWFADRAGLGAAVIVCAATSTLAIFTFSLAAPSSWLLMASAVLLGGMHSAFLTLGCYAVARSGTAALSFNVRRVSIAFTAGSIVGPLLAGVAMKALGSDMLMWQLAILSGALTAYAIGLHEGRRQPGRSSSIS</sequence>
<accession>A0A1I3E471</accession>
<keyword evidence="6" id="KW-1185">Reference proteome</keyword>
<feature type="transmembrane region" description="Helical" evidence="4">
    <location>
        <begin position="333"/>
        <end position="351"/>
    </location>
</feature>
<reference evidence="5 6" key="1">
    <citation type="submission" date="2016-10" db="EMBL/GenBank/DDBJ databases">
        <authorList>
            <person name="de Groot N.N."/>
        </authorList>
    </citation>
    <scope>NUCLEOTIDE SEQUENCE [LARGE SCALE GENOMIC DNA]</scope>
    <source>
        <strain evidence="5 6">LMG 23650</strain>
    </source>
</reference>
<dbReference type="STRING" id="420953.SAMN05192543_101678"/>
<evidence type="ECO:0000313" key="6">
    <source>
        <dbReference type="Proteomes" id="UP000199548"/>
    </source>
</evidence>
<protein>
    <submittedName>
        <fullName evidence="5">Predicted arabinose efflux permease, MFS family</fullName>
    </submittedName>
</protein>
<dbReference type="PANTHER" id="PTHR23521:SF2">
    <property type="entry name" value="TRANSPORTER MFS SUPERFAMILY"/>
    <property type="match status" value="1"/>
</dbReference>
<dbReference type="PANTHER" id="PTHR23521">
    <property type="entry name" value="TRANSPORTER MFS SUPERFAMILY"/>
    <property type="match status" value="1"/>
</dbReference>
<feature type="transmembrane region" description="Helical" evidence="4">
    <location>
        <begin position="76"/>
        <end position="94"/>
    </location>
</feature>
<dbReference type="GO" id="GO:0022857">
    <property type="term" value="F:transmembrane transporter activity"/>
    <property type="evidence" value="ECO:0007669"/>
    <property type="project" value="InterPro"/>
</dbReference>
<evidence type="ECO:0000256" key="4">
    <source>
        <dbReference type="SAM" id="Phobius"/>
    </source>
</evidence>
<feature type="transmembrane region" description="Helical" evidence="4">
    <location>
        <begin position="269"/>
        <end position="291"/>
    </location>
</feature>